<dbReference type="PRINTS" id="PR01249">
    <property type="entry name" value="RIBOSOMALL31"/>
</dbReference>
<dbReference type="PANTHER" id="PTHR33280">
    <property type="entry name" value="50S RIBOSOMAL PROTEIN L31, CHLOROPLASTIC"/>
    <property type="match status" value="1"/>
</dbReference>
<dbReference type="PROSITE" id="PS01143">
    <property type="entry name" value="RIBOSOMAL_L31"/>
    <property type="match status" value="1"/>
</dbReference>
<dbReference type="PATRIC" id="fig|1618409.3.peg.550"/>
<evidence type="ECO:0000256" key="4">
    <source>
        <dbReference type="ARBA" id="ARBA00022980"/>
    </source>
</evidence>
<keyword evidence="7" id="KW-0862">Zinc</keyword>
<dbReference type="GO" id="GO:1990904">
    <property type="term" value="C:ribonucleoprotein complex"/>
    <property type="evidence" value="ECO:0007669"/>
    <property type="project" value="UniProtKB-KW"/>
</dbReference>
<accession>A0A0G0UDJ6</accession>
<sequence>MKPNIHPKVYSDAKVTCVCGNTFTTSATLQEIHIEVCNKCHPFFTGEMKFVDTLGRVEKFQAKQQKAKEIKAKKVDTIKENKQRRRPDSLKDMFELVKKQASS</sequence>
<dbReference type="SUPFAM" id="SSF143800">
    <property type="entry name" value="L28p-like"/>
    <property type="match status" value="1"/>
</dbReference>
<comment type="caution">
    <text evidence="9">The sequence shown here is derived from an EMBL/GenBank/DDBJ whole genome shotgun (WGS) entry which is preliminary data.</text>
</comment>
<evidence type="ECO:0000256" key="1">
    <source>
        <dbReference type="ARBA" id="ARBA00009296"/>
    </source>
</evidence>
<dbReference type="EMBL" id="LCAG01000008">
    <property type="protein sequence ID" value="KKR87028.1"/>
    <property type="molecule type" value="Genomic_DNA"/>
</dbReference>
<evidence type="ECO:0000256" key="6">
    <source>
        <dbReference type="ARBA" id="ARBA00035687"/>
    </source>
</evidence>
<feature type="binding site" evidence="7">
    <location>
        <position position="19"/>
    </location>
    <ligand>
        <name>Zn(2+)</name>
        <dbReference type="ChEBI" id="CHEBI:29105"/>
    </ligand>
</feature>
<comment type="similarity">
    <text evidence="1 7">Belongs to the bacterial ribosomal protein bL31 family. Type A subfamily.</text>
</comment>
<dbReference type="InterPro" id="IPR042105">
    <property type="entry name" value="Ribosomal_bL31_sf"/>
</dbReference>
<feature type="region of interest" description="Disordered" evidence="8">
    <location>
        <begin position="78"/>
        <end position="103"/>
    </location>
</feature>
<protein>
    <recommendedName>
        <fullName evidence="6 7">Large ribosomal subunit protein bL31</fullName>
    </recommendedName>
</protein>
<evidence type="ECO:0000256" key="2">
    <source>
        <dbReference type="ARBA" id="ARBA00022730"/>
    </source>
</evidence>
<keyword evidence="4 7" id="KW-0689">Ribosomal protein</keyword>
<keyword evidence="5 7" id="KW-0687">Ribonucleoprotein</keyword>
<dbReference type="NCBIfam" id="NF000612">
    <property type="entry name" value="PRK00019.1"/>
    <property type="match status" value="1"/>
</dbReference>
<dbReference type="InterPro" id="IPR027491">
    <property type="entry name" value="Ribosomal_bL31_A"/>
</dbReference>
<keyword evidence="7" id="KW-0479">Metal-binding</keyword>
<evidence type="ECO:0000256" key="8">
    <source>
        <dbReference type="SAM" id="MobiDB-lite"/>
    </source>
</evidence>
<dbReference type="GO" id="GO:0006412">
    <property type="term" value="P:translation"/>
    <property type="evidence" value="ECO:0007669"/>
    <property type="project" value="UniProtKB-UniRule"/>
</dbReference>
<name>A0A0G0UDJ6_9BACT</name>
<feature type="binding site" evidence="7">
    <location>
        <position position="37"/>
    </location>
    <ligand>
        <name>Zn(2+)</name>
        <dbReference type="ChEBI" id="CHEBI:29105"/>
    </ligand>
</feature>
<comment type="subunit">
    <text evidence="7">Part of the 50S ribosomal subunit.</text>
</comment>
<evidence type="ECO:0000256" key="5">
    <source>
        <dbReference type="ARBA" id="ARBA00023274"/>
    </source>
</evidence>
<keyword evidence="2 7" id="KW-0699">rRNA-binding</keyword>
<comment type="cofactor">
    <cofactor evidence="7">
        <name>Zn(2+)</name>
        <dbReference type="ChEBI" id="CHEBI:29105"/>
    </cofactor>
    <text evidence="7">Binds 1 zinc ion per subunit.</text>
</comment>
<organism evidence="9 10">
    <name type="scientific">Candidatus Curtissbacteria bacterium GW2011_GWA1_41_11</name>
    <dbReference type="NCBI Taxonomy" id="1618409"/>
    <lineage>
        <taxon>Bacteria</taxon>
        <taxon>Candidatus Curtissiibacteriota</taxon>
    </lineage>
</organism>
<reference evidence="9 10" key="1">
    <citation type="journal article" date="2015" name="Nature">
        <title>rRNA introns, odd ribosomes, and small enigmatic genomes across a large radiation of phyla.</title>
        <authorList>
            <person name="Brown C.T."/>
            <person name="Hug L.A."/>
            <person name="Thomas B.C."/>
            <person name="Sharon I."/>
            <person name="Castelle C.J."/>
            <person name="Singh A."/>
            <person name="Wilkins M.J."/>
            <person name="Williams K.H."/>
            <person name="Banfield J.F."/>
        </authorList>
    </citation>
    <scope>NUCLEOTIDE SEQUENCE [LARGE SCALE GENOMIC DNA]</scope>
</reference>
<dbReference type="InterPro" id="IPR034704">
    <property type="entry name" value="Ribosomal_bL28/bL31-like_sf"/>
</dbReference>
<dbReference type="GO" id="GO:0019843">
    <property type="term" value="F:rRNA binding"/>
    <property type="evidence" value="ECO:0007669"/>
    <property type="project" value="UniProtKB-KW"/>
</dbReference>
<dbReference type="Gene3D" id="4.10.830.30">
    <property type="entry name" value="Ribosomal protein L31"/>
    <property type="match status" value="1"/>
</dbReference>
<keyword evidence="3 7" id="KW-0694">RNA-binding</keyword>
<comment type="function">
    <text evidence="7">Binds the 23S rRNA.</text>
</comment>
<dbReference type="Pfam" id="PF01197">
    <property type="entry name" value="Ribosomal_L31"/>
    <property type="match status" value="1"/>
</dbReference>
<proteinExistence type="inferred from homology"/>
<dbReference type="GO" id="GO:0005840">
    <property type="term" value="C:ribosome"/>
    <property type="evidence" value="ECO:0007669"/>
    <property type="project" value="UniProtKB-KW"/>
</dbReference>
<dbReference type="GO" id="GO:0046872">
    <property type="term" value="F:metal ion binding"/>
    <property type="evidence" value="ECO:0007669"/>
    <property type="project" value="UniProtKB-KW"/>
</dbReference>
<evidence type="ECO:0000256" key="7">
    <source>
        <dbReference type="HAMAP-Rule" id="MF_00501"/>
    </source>
</evidence>
<feature type="binding site" evidence="7">
    <location>
        <position position="40"/>
    </location>
    <ligand>
        <name>Zn(2+)</name>
        <dbReference type="ChEBI" id="CHEBI:29105"/>
    </ligand>
</feature>
<dbReference type="GO" id="GO:0003735">
    <property type="term" value="F:structural constituent of ribosome"/>
    <property type="evidence" value="ECO:0007669"/>
    <property type="project" value="InterPro"/>
</dbReference>
<evidence type="ECO:0000256" key="3">
    <source>
        <dbReference type="ARBA" id="ARBA00022884"/>
    </source>
</evidence>
<feature type="binding site" evidence="7">
    <location>
        <position position="17"/>
    </location>
    <ligand>
        <name>Zn(2+)</name>
        <dbReference type="ChEBI" id="CHEBI:29105"/>
    </ligand>
</feature>
<dbReference type="HAMAP" id="MF_00501">
    <property type="entry name" value="Ribosomal_bL31_1"/>
    <property type="match status" value="1"/>
</dbReference>
<dbReference type="AlphaFoldDB" id="A0A0G0UDJ6"/>
<dbReference type="InterPro" id="IPR002150">
    <property type="entry name" value="Ribosomal_bL31"/>
</dbReference>
<dbReference type="Proteomes" id="UP000034854">
    <property type="component" value="Unassembled WGS sequence"/>
</dbReference>
<evidence type="ECO:0000313" key="9">
    <source>
        <dbReference type="EMBL" id="KKR87028.1"/>
    </source>
</evidence>
<dbReference type="PANTHER" id="PTHR33280:SF1">
    <property type="entry name" value="LARGE RIBOSOMAL SUBUNIT PROTEIN BL31C"/>
    <property type="match status" value="1"/>
</dbReference>
<gene>
    <name evidence="7" type="primary">rpmE</name>
    <name evidence="9" type="ORF">UU34_C0008G0052</name>
</gene>
<evidence type="ECO:0000313" key="10">
    <source>
        <dbReference type="Proteomes" id="UP000034854"/>
    </source>
</evidence>
<dbReference type="NCBIfam" id="TIGR00105">
    <property type="entry name" value="L31"/>
    <property type="match status" value="1"/>
</dbReference>